<dbReference type="EMBL" id="CAXAMN010011112">
    <property type="protein sequence ID" value="CAK9033883.1"/>
    <property type="molecule type" value="Genomic_DNA"/>
</dbReference>
<feature type="domain" description="DNA-directed RNA polymerase N-terminal" evidence="1">
    <location>
        <begin position="188"/>
        <end position="327"/>
    </location>
</feature>
<dbReference type="SUPFAM" id="SSF56672">
    <property type="entry name" value="DNA/RNA polymerases"/>
    <property type="match status" value="1"/>
</dbReference>
<dbReference type="InterPro" id="IPR043502">
    <property type="entry name" value="DNA/RNA_pol_sf"/>
</dbReference>
<accession>A0ABP0L3Z5</accession>
<organism evidence="2 3">
    <name type="scientific">Durusdinium trenchii</name>
    <dbReference type="NCBI Taxonomy" id="1381693"/>
    <lineage>
        <taxon>Eukaryota</taxon>
        <taxon>Sar</taxon>
        <taxon>Alveolata</taxon>
        <taxon>Dinophyceae</taxon>
        <taxon>Suessiales</taxon>
        <taxon>Symbiodiniaceae</taxon>
        <taxon>Durusdinium</taxon>
    </lineage>
</organism>
<name>A0ABP0L3Z5_9DINO</name>
<reference evidence="2 3" key="1">
    <citation type="submission" date="2024-02" db="EMBL/GenBank/DDBJ databases">
        <authorList>
            <person name="Chen Y."/>
            <person name="Shah S."/>
            <person name="Dougan E. K."/>
            <person name="Thang M."/>
            <person name="Chan C."/>
        </authorList>
    </citation>
    <scope>NUCLEOTIDE SEQUENCE [LARGE SCALE GENOMIC DNA]</scope>
</reference>
<dbReference type="Pfam" id="PF14700">
    <property type="entry name" value="RPOL_N"/>
    <property type="match status" value="1"/>
</dbReference>
<evidence type="ECO:0000313" key="2">
    <source>
        <dbReference type="EMBL" id="CAK9033883.1"/>
    </source>
</evidence>
<protein>
    <recommendedName>
        <fullName evidence="1">DNA-directed RNA polymerase N-terminal domain-containing protein</fullName>
    </recommendedName>
</protein>
<dbReference type="InterPro" id="IPR037159">
    <property type="entry name" value="RNA_POL_N_sf"/>
</dbReference>
<proteinExistence type="predicted"/>
<dbReference type="InterPro" id="IPR029262">
    <property type="entry name" value="RPOL_N"/>
</dbReference>
<evidence type="ECO:0000313" key="3">
    <source>
        <dbReference type="Proteomes" id="UP001642484"/>
    </source>
</evidence>
<gene>
    <name evidence="2" type="ORF">CCMP2556_LOCUS19233</name>
</gene>
<evidence type="ECO:0000259" key="1">
    <source>
        <dbReference type="Pfam" id="PF14700"/>
    </source>
</evidence>
<keyword evidence="3" id="KW-1185">Reference proteome</keyword>
<dbReference type="Gene3D" id="1.10.1320.10">
    <property type="entry name" value="DNA-directed RNA polymerase, N-terminal domain"/>
    <property type="match status" value="1"/>
</dbReference>
<dbReference type="Proteomes" id="UP001642484">
    <property type="component" value="Unassembled WGS sequence"/>
</dbReference>
<comment type="caution">
    <text evidence="2">The sequence shown here is derived from an EMBL/GenBank/DDBJ whole genome shotgun (WGS) entry which is preliminary data.</text>
</comment>
<sequence>MDLARRLQSKAKLVKLGQVVALPVRRALHTDYHGRLPMPLYSLQGPKARLKDLQVALREIEQGESEGTGDSHVEELESLHEKFINAGTTKEKLREKIQMYLAGEVHSEVVEALDARLLACHDVLLEDLSEPLLEGFLQDVKRFQSPNEVVGGGMDQVREELYGPTALPILTSDAKAKACFSGAEPRRRQLVIERVALNVAYREFLESQRHLEELGKGSARSGVQQLCHRWVKTLAELLKDEQCALRQGKGSRAFKELQNCGLAPDLMAILASQTLLNLIFLPNYRHKDDLQADARAGKYGEVPFVTIATQIGEAVQMERYHLDAKINLKDDPGGQQWKQRWRQAAYTDARRTVQFGSCLADMLIEYAEVDLAAHQAGSKAAGRMMGRVY</sequence>